<sequence>MTPGAGRSSPGSRGTSLRRPERSSGFFIPDIADSVFGEGWRPPSSEFVEAARWMHPQLVNPAGASGVRAAFAEGGRVPHVCLADALQPARAEAVHQALGRARFVPHHHAPYPLSIARREEQEPSALMDFVQWLGTQAAADYHAWLVGSPQRLSPRQVQVSRMGVGERFPTHVDTEDEGLAVVYNFTRPWEARFGGVLVFPHPSGTWDELRIPPMFNSVFIFRSRGVPHAVTEVTPEAGAHSRYTVTSFFLAEG</sequence>
<name>A0ABX9K8R3_9BACT</name>
<dbReference type="Proteomes" id="UP000256345">
    <property type="component" value="Unassembled WGS sequence"/>
</dbReference>
<dbReference type="EMBL" id="QUMU01000002">
    <property type="protein sequence ID" value="REG35929.1"/>
    <property type="molecule type" value="Genomic_DNA"/>
</dbReference>
<evidence type="ECO:0000259" key="2">
    <source>
        <dbReference type="Pfam" id="PF13640"/>
    </source>
</evidence>
<gene>
    <name evidence="3" type="ORF">ATI61_102303</name>
</gene>
<comment type="caution">
    <text evidence="3">The sequence shown here is derived from an EMBL/GenBank/DDBJ whole genome shotgun (WGS) entry which is preliminary data.</text>
</comment>
<evidence type="ECO:0000313" key="3">
    <source>
        <dbReference type="EMBL" id="REG35929.1"/>
    </source>
</evidence>
<dbReference type="Gene3D" id="2.60.120.620">
    <property type="entry name" value="q2cbj1_9rhob like domain"/>
    <property type="match status" value="1"/>
</dbReference>
<feature type="domain" description="Prolyl 4-hydroxylase alpha subunit Fe(2+) 2OG dioxygenase" evidence="2">
    <location>
        <begin position="157"/>
        <end position="249"/>
    </location>
</feature>
<feature type="region of interest" description="Disordered" evidence="1">
    <location>
        <begin position="1"/>
        <end position="23"/>
    </location>
</feature>
<evidence type="ECO:0000313" key="4">
    <source>
        <dbReference type="Proteomes" id="UP000256345"/>
    </source>
</evidence>
<evidence type="ECO:0000256" key="1">
    <source>
        <dbReference type="SAM" id="MobiDB-lite"/>
    </source>
</evidence>
<proteinExistence type="predicted"/>
<feature type="compositionally biased region" description="Low complexity" evidence="1">
    <location>
        <begin position="1"/>
        <end position="17"/>
    </location>
</feature>
<keyword evidence="4" id="KW-1185">Reference proteome</keyword>
<reference evidence="3 4" key="1">
    <citation type="submission" date="2018-08" db="EMBL/GenBank/DDBJ databases">
        <title>Genomic Encyclopedia of Archaeal and Bacterial Type Strains, Phase II (KMG-II): from individual species to whole genera.</title>
        <authorList>
            <person name="Goeker M."/>
        </authorList>
    </citation>
    <scope>NUCLEOTIDE SEQUENCE [LARGE SCALE GENOMIC DNA]</scope>
    <source>
        <strain evidence="3 4">DSM 2261</strain>
    </source>
</reference>
<dbReference type="Pfam" id="PF13640">
    <property type="entry name" value="2OG-FeII_Oxy_3"/>
    <property type="match status" value="1"/>
</dbReference>
<organism evidence="3 4">
    <name type="scientific">Archangium gephyra</name>
    <dbReference type="NCBI Taxonomy" id="48"/>
    <lineage>
        <taxon>Bacteria</taxon>
        <taxon>Pseudomonadati</taxon>
        <taxon>Myxococcota</taxon>
        <taxon>Myxococcia</taxon>
        <taxon>Myxococcales</taxon>
        <taxon>Cystobacterineae</taxon>
        <taxon>Archangiaceae</taxon>
        <taxon>Archangium</taxon>
    </lineage>
</organism>
<accession>A0ABX9K8R3</accession>
<protein>
    <submittedName>
        <fullName evidence="3">Rps23 Pro-64 3,4-dihydroxylase Tpa1-like proline 4-hydroxylase</fullName>
    </submittedName>
</protein>
<dbReference type="InterPro" id="IPR044862">
    <property type="entry name" value="Pro_4_hyd_alph_FE2OG_OXY"/>
</dbReference>